<dbReference type="SUPFAM" id="SSF46894">
    <property type="entry name" value="C-terminal effector domain of the bipartite response regulators"/>
    <property type="match status" value="1"/>
</dbReference>
<reference evidence="5 7" key="1">
    <citation type="submission" date="2018-02" db="EMBL/GenBank/DDBJ databases">
        <title>Reclassifiation of [Polyangium] brachysporum DSM 7029 as Guopingzhaonella breviflexa gen. nov., sp. nov., a member of the family Comamonadaceae.</title>
        <authorList>
            <person name="Tang B."/>
        </authorList>
    </citation>
    <scope>NUCLEOTIDE SEQUENCE [LARGE SCALE GENOMIC DNA]</scope>
    <source>
        <strain evidence="5 7">DSM 15344</strain>
    </source>
</reference>
<keyword evidence="7" id="KW-1185">Reference proteome</keyword>
<dbReference type="GO" id="GO:0003677">
    <property type="term" value="F:DNA binding"/>
    <property type="evidence" value="ECO:0007669"/>
    <property type="project" value="UniProtKB-KW"/>
</dbReference>
<dbReference type="CDD" id="cd06170">
    <property type="entry name" value="LuxR_C_like"/>
    <property type="match status" value="1"/>
</dbReference>
<dbReference type="Proteomes" id="UP000294772">
    <property type="component" value="Unassembled WGS sequence"/>
</dbReference>
<feature type="domain" description="HTH luxR-type" evidence="4">
    <location>
        <begin position="125"/>
        <end position="190"/>
    </location>
</feature>
<protein>
    <submittedName>
        <fullName evidence="5">Helix-turn-helix transcriptional regulator</fullName>
    </submittedName>
    <submittedName>
        <fullName evidence="6">LuxR family transcriptional regulator</fullName>
    </submittedName>
</protein>
<dbReference type="PANTHER" id="PTHR44688:SF16">
    <property type="entry name" value="DNA-BINDING TRANSCRIPTIONAL ACTIVATOR DEVR_DOSR"/>
    <property type="match status" value="1"/>
</dbReference>
<sequence length="190" mass="21349">MNPDALTPQSRHDLLMAFDLAPVGLLVSRNRIIQSYNQAFARMFGFEAEALAGQSLACLYPSAEEFEHIGDRALEAMRNTLVYADQRIMKRRNGELFWCRVIGQALDKLDPFGASVWVFEDISEERPVTAALTTREREIAQLLAQGKSSKETGRLLGISYRTVEAHKARLMRKFNVGSSIELMAKLVGLE</sequence>
<gene>
    <name evidence="5" type="ORF">C1702_06315</name>
    <name evidence="6" type="ORF">EV676_105151</name>
</gene>
<dbReference type="AlphaFoldDB" id="A0A2S5T5R5"/>
<evidence type="ECO:0000313" key="8">
    <source>
        <dbReference type="Proteomes" id="UP000294772"/>
    </source>
</evidence>
<dbReference type="InterPro" id="IPR000014">
    <property type="entry name" value="PAS"/>
</dbReference>
<dbReference type="Gene3D" id="1.10.10.10">
    <property type="entry name" value="Winged helix-like DNA-binding domain superfamily/Winged helix DNA-binding domain"/>
    <property type="match status" value="1"/>
</dbReference>
<dbReference type="InterPro" id="IPR035965">
    <property type="entry name" value="PAS-like_dom_sf"/>
</dbReference>
<dbReference type="Pfam" id="PF00196">
    <property type="entry name" value="GerE"/>
    <property type="match status" value="1"/>
</dbReference>
<evidence type="ECO:0000313" key="6">
    <source>
        <dbReference type="EMBL" id="TCP07130.1"/>
    </source>
</evidence>
<dbReference type="InterPro" id="IPR036388">
    <property type="entry name" value="WH-like_DNA-bd_sf"/>
</dbReference>
<comment type="caution">
    <text evidence="5">The sequence shown here is derived from an EMBL/GenBank/DDBJ whole genome shotgun (WGS) entry which is preliminary data.</text>
</comment>
<keyword evidence="3" id="KW-0804">Transcription</keyword>
<keyword evidence="2" id="KW-0238">DNA-binding</keyword>
<dbReference type="Gene3D" id="3.30.450.20">
    <property type="entry name" value="PAS domain"/>
    <property type="match status" value="1"/>
</dbReference>
<dbReference type="PROSITE" id="PS50043">
    <property type="entry name" value="HTH_LUXR_2"/>
    <property type="match status" value="1"/>
</dbReference>
<dbReference type="CDD" id="cd00130">
    <property type="entry name" value="PAS"/>
    <property type="match status" value="1"/>
</dbReference>
<dbReference type="SUPFAM" id="SSF55785">
    <property type="entry name" value="PYP-like sensor domain (PAS domain)"/>
    <property type="match status" value="1"/>
</dbReference>
<evidence type="ECO:0000259" key="4">
    <source>
        <dbReference type="PROSITE" id="PS50043"/>
    </source>
</evidence>
<dbReference type="GO" id="GO:0006355">
    <property type="term" value="P:regulation of DNA-templated transcription"/>
    <property type="evidence" value="ECO:0007669"/>
    <property type="project" value="InterPro"/>
</dbReference>
<evidence type="ECO:0000313" key="7">
    <source>
        <dbReference type="Proteomes" id="UP000239406"/>
    </source>
</evidence>
<evidence type="ECO:0000256" key="1">
    <source>
        <dbReference type="ARBA" id="ARBA00023015"/>
    </source>
</evidence>
<evidence type="ECO:0000313" key="5">
    <source>
        <dbReference type="EMBL" id="PPE70296.1"/>
    </source>
</evidence>
<name>A0A2S5T5R5_9BURK</name>
<dbReference type="PRINTS" id="PR00038">
    <property type="entry name" value="HTHLUXR"/>
</dbReference>
<dbReference type="InterPro" id="IPR000792">
    <property type="entry name" value="Tscrpt_reg_LuxR_C"/>
</dbReference>
<reference evidence="6 8" key="2">
    <citation type="submission" date="2019-03" db="EMBL/GenBank/DDBJ databases">
        <title>Genomic Encyclopedia of Type Strains, Phase IV (KMG-IV): sequencing the most valuable type-strain genomes for metagenomic binning, comparative biology and taxonomic classification.</title>
        <authorList>
            <person name="Goeker M."/>
        </authorList>
    </citation>
    <scope>NUCLEOTIDE SEQUENCE [LARGE SCALE GENOMIC DNA]</scope>
    <source>
        <strain evidence="6 8">DSM 15264</strain>
    </source>
</reference>
<organism evidence="5 7">
    <name type="scientific">Caldimonas thermodepolymerans</name>
    <dbReference type="NCBI Taxonomy" id="215580"/>
    <lineage>
        <taxon>Bacteria</taxon>
        <taxon>Pseudomonadati</taxon>
        <taxon>Pseudomonadota</taxon>
        <taxon>Betaproteobacteria</taxon>
        <taxon>Burkholderiales</taxon>
        <taxon>Sphaerotilaceae</taxon>
        <taxon>Caldimonas</taxon>
    </lineage>
</organism>
<dbReference type="Proteomes" id="UP000239406">
    <property type="component" value="Unassembled WGS sequence"/>
</dbReference>
<dbReference type="EMBL" id="SLXF01000005">
    <property type="protein sequence ID" value="TCP07130.1"/>
    <property type="molecule type" value="Genomic_DNA"/>
</dbReference>
<evidence type="ECO:0000256" key="2">
    <source>
        <dbReference type="ARBA" id="ARBA00023125"/>
    </source>
</evidence>
<dbReference type="PANTHER" id="PTHR44688">
    <property type="entry name" value="DNA-BINDING TRANSCRIPTIONAL ACTIVATOR DEVR_DOSR"/>
    <property type="match status" value="1"/>
</dbReference>
<dbReference type="Pfam" id="PF13426">
    <property type="entry name" value="PAS_9"/>
    <property type="match status" value="1"/>
</dbReference>
<dbReference type="EMBL" id="PSNY01000006">
    <property type="protein sequence ID" value="PPE70296.1"/>
    <property type="molecule type" value="Genomic_DNA"/>
</dbReference>
<dbReference type="OrthoDB" id="8533716at2"/>
<keyword evidence="1" id="KW-0805">Transcription regulation</keyword>
<proteinExistence type="predicted"/>
<dbReference type="InterPro" id="IPR016032">
    <property type="entry name" value="Sig_transdc_resp-reg_C-effctor"/>
</dbReference>
<dbReference type="NCBIfam" id="TIGR00229">
    <property type="entry name" value="sensory_box"/>
    <property type="match status" value="1"/>
</dbReference>
<dbReference type="SMART" id="SM00421">
    <property type="entry name" value="HTH_LUXR"/>
    <property type="match status" value="1"/>
</dbReference>
<accession>A0A2S5T5R5</accession>
<evidence type="ECO:0000256" key="3">
    <source>
        <dbReference type="ARBA" id="ARBA00023163"/>
    </source>
</evidence>